<dbReference type="PRINTS" id="PR00390">
    <property type="entry name" value="PHPHLIPASEC"/>
</dbReference>
<comment type="catalytic activity">
    <reaction evidence="1">
        <text>a 1,2-diacyl-sn-glycero-3-phospho-(1D-myo-inositol-4,5-bisphosphate) + H2O = 1D-myo-inositol 1,4,5-trisphosphate + a 1,2-diacyl-sn-glycerol + H(+)</text>
        <dbReference type="Rhea" id="RHEA:33179"/>
        <dbReference type="ChEBI" id="CHEBI:15377"/>
        <dbReference type="ChEBI" id="CHEBI:15378"/>
        <dbReference type="ChEBI" id="CHEBI:17815"/>
        <dbReference type="ChEBI" id="CHEBI:58456"/>
        <dbReference type="ChEBI" id="CHEBI:203600"/>
        <dbReference type="EC" id="3.1.4.11"/>
    </reaction>
</comment>
<dbReference type="GO" id="GO:0004435">
    <property type="term" value="F:phosphatidylinositol-4,5-bisphosphate phospholipase C activity"/>
    <property type="evidence" value="ECO:0007669"/>
    <property type="project" value="UniProtKB-EC"/>
</dbReference>
<dbReference type="SUPFAM" id="SSF51695">
    <property type="entry name" value="PLC-like phosphodiesterases"/>
    <property type="match status" value="1"/>
</dbReference>
<name>A0AAD9SFC6_PHOAM</name>
<reference evidence="4" key="1">
    <citation type="submission" date="2023-06" db="EMBL/GenBank/DDBJ databases">
        <authorList>
            <person name="Noh H."/>
        </authorList>
    </citation>
    <scope>NUCLEOTIDE SEQUENCE</scope>
    <source>
        <strain evidence="4">DUCC20226</strain>
    </source>
</reference>
<dbReference type="InterPro" id="IPR035892">
    <property type="entry name" value="C2_domain_sf"/>
</dbReference>
<feature type="domain" description="PI-PLC Y-box" evidence="3">
    <location>
        <begin position="435"/>
        <end position="537"/>
    </location>
</feature>
<dbReference type="InterPro" id="IPR017946">
    <property type="entry name" value="PLC-like_Pdiesterase_TIM-brl"/>
</dbReference>
<dbReference type="GO" id="GO:0016042">
    <property type="term" value="P:lipid catabolic process"/>
    <property type="evidence" value="ECO:0007669"/>
    <property type="project" value="UniProtKB-KW"/>
</dbReference>
<protein>
    <recommendedName>
        <fullName evidence="1">Phosphoinositide phospholipase C</fullName>
        <ecNumber evidence="1">3.1.4.11</ecNumber>
    </recommendedName>
</protein>
<gene>
    <name evidence="4" type="ORF">N8I77_005241</name>
</gene>
<dbReference type="InterPro" id="IPR000909">
    <property type="entry name" value="PLipase_C_PInositol-sp_X_dom"/>
</dbReference>
<dbReference type="GO" id="GO:0051209">
    <property type="term" value="P:release of sequestered calcium ion into cytosol"/>
    <property type="evidence" value="ECO:0007669"/>
    <property type="project" value="TreeGrafter"/>
</dbReference>
<dbReference type="PROSITE" id="PS50007">
    <property type="entry name" value="PIPLC_X_DOMAIN"/>
    <property type="match status" value="1"/>
</dbReference>
<dbReference type="EMBL" id="JAUJFL010000003">
    <property type="protein sequence ID" value="KAK2606498.1"/>
    <property type="molecule type" value="Genomic_DNA"/>
</dbReference>
<organism evidence="4 5">
    <name type="scientific">Phomopsis amygdali</name>
    <name type="common">Fusicoccum amygdali</name>
    <dbReference type="NCBI Taxonomy" id="1214568"/>
    <lineage>
        <taxon>Eukaryota</taxon>
        <taxon>Fungi</taxon>
        <taxon>Dikarya</taxon>
        <taxon>Ascomycota</taxon>
        <taxon>Pezizomycotina</taxon>
        <taxon>Sordariomycetes</taxon>
        <taxon>Sordariomycetidae</taxon>
        <taxon>Diaporthales</taxon>
        <taxon>Diaporthaceae</taxon>
        <taxon>Diaporthe</taxon>
    </lineage>
</organism>
<dbReference type="GO" id="GO:0048015">
    <property type="term" value="P:phosphatidylinositol-mediated signaling"/>
    <property type="evidence" value="ECO:0007669"/>
    <property type="project" value="TreeGrafter"/>
</dbReference>
<evidence type="ECO:0000313" key="5">
    <source>
        <dbReference type="Proteomes" id="UP001265746"/>
    </source>
</evidence>
<dbReference type="EC" id="3.1.4.11" evidence="1"/>
<keyword evidence="5" id="KW-1185">Reference proteome</keyword>
<dbReference type="SMART" id="SM00149">
    <property type="entry name" value="PLCYc"/>
    <property type="match status" value="1"/>
</dbReference>
<dbReference type="Gene3D" id="3.20.20.190">
    <property type="entry name" value="Phosphatidylinositol (PI) phosphodiesterase"/>
    <property type="match status" value="1"/>
</dbReference>
<evidence type="ECO:0000259" key="3">
    <source>
        <dbReference type="PROSITE" id="PS50008"/>
    </source>
</evidence>
<comment type="caution">
    <text evidence="4">The sequence shown here is derived from an EMBL/GenBank/DDBJ whole genome shotgun (WGS) entry which is preliminary data.</text>
</comment>
<feature type="compositionally biased region" description="Low complexity" evidence="2">
    <location>
        <begin position="43"/>
        <end position="55"/>
    </location>
</feature>
<evidence type="ECO:0000313" key="4">
    <source>
        <dbReference type="EMBL" id="KAK2606498.1"/>
    </source>
</evidence>
<evidence type="ECO:0000256" key="1">
    <source>
        <dbReference type="RuleBase" id="RU361133"/>
    </source>
</evidence>
<feature type="region of interest" description="Disordered" evidence="2">
    <location>
        <begin position="621"/>
        <end position="646"/>
    </location>
</feature>
<keyword evidence="1" id="KW-0442">Lipid degradation</keyword>
<feature type="compositionally biased region" description="Basic and acidic residues" evidence="2">
    <location>
        <begin position="32"/>
        <end position="41"/>
    </location>
</feature>
<dbReference type="Pfam" id="PF00388">
    <property type="entry name" value="PI-PLC-X"/>
    <property type="match status" value="1"/>
</dbReference>
<sequence length="760" mass="86334">MGIMPPPSGVATPACTEGKRHHRGRSYGRHLSRPDAADRRSTSSRGSSRSNTSAPGTTKPPSLEPSIRRALSRLYDHLKGTEKTLSAADLDFFLREMQNDRDKPYLKSVRSGTTYSFPEFCDFWYEHASHSKGPIEKLDLDKPMSNYYINSSHNTYIGDGDQVSGPVSTEQYRKVIKRGCRCVEIDVWNSPHFNETPRSPRALRQQRGPIGQHWSLDSLLSWMKMRFQNGAGADRRQSFKKPLVRVRALSDADWDEKLEHEPRVCHCLPTPIAGDLSARTGLPFRLVCRAIKAVAFEQTDLPLIISLENHTTGSQQEEMVKIMKDEWQGLLLEDSLPGCDPETQQPNVRDLRGKILIKGRKKAQENVTTKSNLKCEVKSIRSEAYSSISSKFSTTKAHEYYHTASQTTSPPKKQKVKGEKILDALDKLAIYTFSPGPFKSFNSRDADKPAHIFSFGEEKLKALHRTKHKDIFQHNKKYLARTFPASLSAFLSTNPNLPTLFWRKGVQMVALNWQYWDTAMHLNDAMFEDSNGWVLKPREYQSDSAATCQAQVKEKKKISLCITILGGQHIPTPRVLDAEESNEKASTDDSDVRAIPVVDDNDFRPKVKCYLHVESHRERNPMKKMSEEEICKETKSGETRNPTWPEHESKLEFPTVSHVVEKLSFVRFRVEHCGLIRDQRTAWACIRLDRLQEGYRLINLKDPGGGSTDGMLLVNVQKTIHHEPPRPLSFRAKTWNACKKGGEEVTRLGSRWPCFGNSGM</sequence>
<evidence type="ECO:0000256" key="2">
    <source>
        <dbReference type="SAM" id="MobiDB-lite"/>
    </source>
</evidence>
<proteinExistence type="predicted"/>
<keyword evidence="1" id="KW-0443">Lipid metabolism</keyword>
<dbReference type="Proteomes" id="UP001265746">
    <property type="component" value="Unassembled WGS sequence"/>
</dbReference>
<dbReference type="SMART" id="SM00148">
    <property type="entry name" value="PLCXc"/>
    <property type="match status" value="1"/>
</dbReference>
<dbReference type="InterPro" id="IPR001192">
    <property type="entry name" value="PI-PLC_fam"/>
</dbReference>
<feature type="compositionally biased region" description="Basic and acidic residues" evidence="2">
    <location>
        <begin position="621"/>
        <end position="638"/>
    </location>
</feature>
<dbReference type="SUPFAM" id="SSF49562">
    <property type="entry name" value="C2 domain (Calcium/lipid-binding domain, CaLB)"/>
    <property type="match status" value="1"/>
</dbReference>
<dbReference type="AlphaFoldDB" id="A0AAD9SFC6"/>
<dbReference type="CDD" id="cd00275">
    <property type="entry name" value="C2_PLC_like"/>
    <property type="match status" value="1"/>
</dbReference>
<accession>A0AAD9SFC6</accession>
<dbReference type="PANTHER" id="PTHR10336:SF82">
    <property type="entry name" value="PHOSPHOINOSITIDE PHOSPHOLIPASE C"/>
    <property type="match status" value="1"/>
</dbReference>
<feature type="region of interest" description="Disordered" evidence="2">
    <location>
        <begin position="1"/>
        <end position="66"/>
    </location>
</feature>
<dbReference type="PANTHER" id="PTHR10336">
    <property type="entry name" value="PHOSPHOINOSITIDE-SPECIFIC PHOSPHOLIPASE C FAMILY PROTEIN"/>
    <property type="match status" value="1"/>
</dbReference>
<dbReference type="PROSITE" id="PS50008">
    <property type="entry name" value="PIPLC_Y_DOMAIN"/>
    <property type="match status" value="1"/>
</dbReference>
<dbReference type="Gene3D" id="2.60.40.150">
    <property type="entry name" value="C2 domain"/>
    <property type="match status" value="1"/>
</dbReference>
<dbReference type="InterPro" id="IPR001711">
    <property type="entry name" value="PLipase_C_Pinositol-sp_Y"/>
</dbReference>
<feature type="compositionally biased region" description="Basic residues" evidence="2">
    <location>
        <begin position="19"/>
        <end position="31"/>
    </location>
</feature>
<dbReference type="Pfam" id="PF00387">
    <property type="entry name" value="PI-PLC-Y"/>
    <property type="match status" value="1"/>
</dbReference>
<keyword evidence="1" id="KW-0378">Hydrolase</keyword>